<evidence type="ECO:0000313" key="3">
    <source>
        <dbReference type="EMBL" id="NYJ33780.1"/>
    </source>
</evidence>
<reference evidence="3 4" key="1">
    <citation type="submission" date="2020-07" db="EMBL/GenBank/DDBJ databases">
        <title>Sequencing the genomes of 1000 actinobacteria strains.</title>
        <authorList>
            <person name="Klenk H.-P."/>
        </authorList>
    </citation>
    <scope>NUCLEOTIDE SEQUENCE [LARGE SCALE GENOMIC DNA]</scope>
    <source>
        <strain evidence="3 4">DSM 44442</strain>
    </source>
</reference>
<dbReference type="RefSeq" id="WP_179822135.1">
    <property type="nucleotide sequence ID" value="NZ_JACCFS010000001.1"/>
</dbReference>
<feature type="signal peptide" evidence="1">
    <location>
        <begin position="1"/>
        <end position="20"/>
    </location>
</feature>
<dbReference type="Pfam" id="PF13845">
    <property type="entry name" value="Septum_form"/>
    <property type="match status" value="1"/>
</dbReference>
<comment type="caution">
    <text evidence="3">The sequence shown here is derived from an EMBL/GenBank/DDBJ whole genome shotgun (WGS) entry which is preliminary data.</text>
</comment>
<keyword evidence="1" id="KW-0732">Signal</keyword>
<name>A0A7Z0J9V8_9ACTN</name>
<dbReference type="Proteomes" id="UP000572051">
    <property type="component" value="Unassembled WGS sequence"/>
</dbReference>
<accession>A0A7Z0J9V8</accession>
<evidence type="ECO:0000259" key="2">
    <source>
        <dbReference type="Pfam" id="PF13845"/>
    </source>
</evidence>
<proteinExistence type="predicted"/>
<feature type="chain" id="PRO_5030872919" description="Septum formation-related domain-containing protein" evidence="1">
    <location>
        <begin position="21"/>
        <end position="163"/>
    </location>
</feature>
<protein>
    <recommendedName>
        <fullName evidence="2">Septum formation-related domain-containing protein</fullName>
    </recommendedName>
</protein>
<evidence type="ECO:0000313" key="4">
    <source>
        <dbReference type="Proteomes" id="UP000572051"/>
    </source>
</evidence>
<organism evidence="3 4">
    <name type="scientific">Nocardiopsis aegyptia</name>
    <dbReference type="NCBI Taxonomy" id="220378"/>
    <lineage>
        <taxon>Bacteria</taxon>
        <taxon>Bacillati</taxon>
        <taxon>Actinomycetota</taxon>
        <taxon>Actinomycetes</taxon>
        <taxon>Streptosporangiales</taxon>
        <taxon>Nocardiopsidaceae</taxon>
        <taxon>Nocardiopsis</taxon>
    </lineage>
</organism>
<dbReference type="AlphaFoldDB" id="A0A7Z0J9V8"/>
<gene>
    <name evidence="3" type="ORF">HNR10_001661</name>
</gene>
<evidence type="ECO:0000256" key="1">
    <source>
        <dbReference type="SAM" id="SignalP"/>
    </source>
</evidence>
<dbReference type="InterPro" id="IPR026004">
    <property type="entry name" value="Septum_form"/>
</dbReference>
<sequence>MSSSSPVLRAAALSSLAAGAAVVLSGCGVVTQILGGGDNNVFELNVGDCFIDSEMEAVLGGEGVSEVPLVDCAEPHDSEFFVAEDMPEGEYPGDEAVSAEADELCEGQAFTDFVGVPYEESLLLALPLTPTEQSWDTVDDREIICYVYHPDEMVTGSLAGVAY</sequence>
<dbReference type="EMBL" id="JACCFS010000001">
    <property type="protein sequence ID" value="NYJ33780.1"/>
    <property type="molecule type" value="Genomic_DNA"/>
</dbReference>
<keyword evidence="4" id="KW-1185">Reference proteome</keyword>
<feature type="domain" description="Septum formation-related" evidence="2">
    <location>
        <begin position="65"/>
        <end position="151"/>
    </location>
</feature>